<evidence type="ECO:0000259" key="6">
    <source>
        <dbReference type="PROSITE" id="PS51746"/>
    </source>
</evidence>
<evidence type="ECO:0000259" key="5">
    <source>
        <dbReference type="PROSITE" id="PS50110"/>
    </source>
</evidence>
<dbReference type="GO" id="GO:0016787">
    <property type="term" value="F:hydrolase activity"/>
    <property type="evidence" value="ECO:0007669"/>
    <property type="project" value="UniProtKB-KW"/>
</dbReference>
<evidence type="ECO:0000313" key="7">
    <source>
        <dbReference type="EMBL" id="MBP2028252.1"/>
    </source>
</evidence>
<feature type="domain" description="PPM-type phosphatase" evidence="6">
    <location>
        <begin position="168"/>
        <end position="377"/>
    </location>
</feature>
<dbReference type="SMART" id="SM00448">
    <property type="entry name" value="REC"/>
    <property type="match status" value="1"/>
</dbReference>
<organism evidence="7 8">
    <name type="scientific">Acetoanaerobium pronyense</name>
    <dbReference type="NCBI Taxonomy" id="1482736"/>
    <lineage>
        <taxon>Bacteria</taxon>
        <taxon>Bacillati</taxon>
        <taxon>Bacillota</taxon>
        <taxon>Clostridia</taxon>
        <taxon>Peptostreptococcales</taxon>
        <taxon>Filifactoraceae</taxon>
        <taxon>Acetoanaerobium</taxon>
    </lineage>
</organism>
<dbReference type="SMART" id="SM00331">
    <property type="entry name" value="PP2C_SIG"/>
    <property type="match status" value="1"/>
</dbReference>
<reference evidence="7 8" key="1">
    <citation type="submission" date="2021-03" db="EMBL/GenBank/DDBJ databases">
        <title>Genomic Encyclopedia of Type Strains, Phase IV (KMG-IV): sequencing the most valuable type-strain genomes for metagenomic binning, comparative biology and taxonomic classification.</title>
        <authorList>
            <person name="Goeker M."/>
        </authorList>
    </citation>
    <scope>NUCLEOTIDE SEQUENCE [LARGE SCALE GENOMIC DNA]</scope>
    <source>
        <strain evidence="7 8">DSM 27512</strain>
    </source>
</reference>
<feature type="modified residue" description="4-aspartylphosphate" evidence="4">
    <location>
        <position position="54"/>
    </location>
</feature>
<comment type="function">
    <text evidence="3">May play the central regulatory role in sporulation. It may be an element of the effector pathway responsible for the activation of sporulation genes in response to nutritional stress. Spo0A may act in concert with spo0H (a sigma factor) to control the expression of some genes that are critical to the sporulation process.</text>
</comment>
<dbReference type="SUPFAM" id="SSF81606">
    <property type="entry name" value="PP2C-like"/>
    <property type="match status" value="1"/>
</dbReference>
<keyword evidence="2 7" id="KW-0378">Hydrolase</keyword>
<dbReference type="InterPro" id="IPR011006">
    <property type="entry name" value="CheY-like_superfamily"/>
</dbReference>
<dbReference type="InterPro" id="IPR001932">
    <property type="entry name" value="PPM-type_phosphatase-like_dom"/>
</dbReference>
<dbReference type="Gene3D" id="3.60.40.10">
    <property type="entry name" value="PPM-type phosphatase domain"/>
    <property type="match status" value="1"/>
</dbReference>
<keyword evidence="8" id="KW-1185">Reference proteome</keyword>
<dbReference type="SUPFAM" id="SSF52172">
    <property type="entry name" value="CheY-like"/>
    <property type="match status" value="1"/>
</dbReference>
<accession>A0ABS4KKE6</accession>
<sequence>MHNILIVDDMLFNRKMMMEILEDKTENNRFFQAEDGVEALEKIREEEIDLVILDLMMPNKDGYDVLKEIKEDDALKDIPVIVNSSIKDMDSIKTTLEMGAMDYFTKPLSPDQMEVIIPLKVENALKYYTQNKKLKQMNATIGKEMKIAGMLQKSIMSKSIDVKDSRFDMHLKYIPCKDLSGDIFQLAKVQDEEWFMMADMKGHGAAAALLSFKIKDMFNSTILKYSGPGKVLEEINRQFSDLMSEAEIVFFTAFVGVIKEDKLIYSSAGHPSPVLISHDNSKSTILEKSGHFIGIMDDAKYEDNEIILSQGDVLILYTDGLFNENIEDIKPSKVLTKGIKVYSSDMSSKELTEEIYKAFVVNEELIDDDLSIAVLKLK</sequence>
<evidence type="ECO:0000256" key="2">
    <source>
        <dbReference type="ARBA" id="ARBA00022801"/>
    </source>
</evidence>
<dbReference type="InterPro" id="IPR052016">
    <property type="entry name" value="Bact_Sigma-Reg"/>
</dbReference>
<dbReference type="Gene3D" id="3.40.50.2300">
    <property type="match status" value="1"/>
</dbReference>
<proteinExistence type="predicted"/>
<dbReference type="Pfam" id="PF07228">
    <property type="entry name" value="SpoIIE"/>
    <property type="match status" value="1"/>
</dbReference>
<dbReference type="PROSITE" id="PS51746">
    <property type="entry name" value="PPM_2"/>
    <property type="match status" value="1"/>
</dbReference>
<gene>
    <name evidence="7" type="ORF">J2Z35_002053</name>
</gene>
<evidence type="ECO:0000256" key="1">
    <source>
        <dbReference type="ARBA" id="ARBA00018672"/>
    </source>
</evidence>
<dbReference type="PANTHER" id="PTHR43156:SF2">
    <property type="entry name" value="STAGE II SPORULATION PROTEIN E"/>
    <property type="match status" value="1"/>
</dbReference>
<dbReference type="RefSeq" id="WP_209661308.1">
    <property type="nucleotide sequence ID" value="NZ_JAGGLI010000024.1"/>
</dbReference>
<dbReference type="InterPro" id="IPR036457">
    <property type="entry name" value="PPM-type-like_dom_sf"/>
</dbReference>
<evidence type="ECO:0000256" key="4">
    <source>
        <dbReference type="PROSITE-ProRule" id="PRU00169"/>
    </source>
</evidence>
<dbReference type="PANTHER" id="PTHR43156">
    <property type="entry name" value="STAGE II SPORULATION PROTEIN E-RELATED"/>
    <property type="match status" value="1"/>
</dbReference>
<name>A0ABS4KKE6_9FIRM</name>
<feature type="domain" description="Response regulatory" evidence="5">
    <location>
        <begin position="3"/>
        <end position="121"/>
    </location>
</feature>
<protein>
    <recommendedName>
        <fullName evidence="1">Stage 0 sporulation protein A homolog</fullName>
    </recommendedName>
</protein>
<dbReference type="InterPro" id="IPR001789">
    <property type="entry name" value="Sig_transdc_resp-reg_receiver"/>
</dbReference>
<evidence type="ECO:0000313" key="8">
    <source>
        <dbReference type="Proteomes" id="UP001314903"/>
    </source>
</evidence>
<keyword evidence="4" id="KW-0597">Phosphoprotein</keyword>
<dbReference type="Proteomes" id="UP001314903">
    <property type="component" value="Unassembled WGS sequence"/>
</dbReference>
<dbReference type="EMBL" id="JAGGLI010000024">
    <property type="protein sequence ID" value="MBP2028252.1"/>
    <property type="molecule type" value="Genomic_DNA"/>
</dbReference>
<dbReference type="PROSITE" id="PS50110">
    <property type="entry name" value="RESPONSE_REGULATORY"/>
    <property type="match status" value="1"/>
</dbReference>
<comment type="caution">
    <text evidence="7">The sequence shown here is derived from an EMBL/GenBank/DDBJ whole genome shotgun (WGS) entry which is preliminary data.</text>
</comment>
<dbReference type="Pfam" id="PF00072">
    <property type="entry name" value="Response_reg"/>
    <property type="match status" value="1"/>
</dbReference>
<evidence type="ECO:0000256" key="3">
    <source>
        <dbReference type="ARBA" id="ARBA00024867"/>
    </source>
</evidence>